<dbReference type="RefSeq" id="WP_080855312.1">
    <property type="nucleotide sequence ID" value="NZ_LT009777.1"/>
</dbReference>
<name>A0A1S7UAU9_9HYPH</name>
<dbReference type="Pfam" id="PF01370">
    <property type="entry name" value="Epimerase"/>
    <property type="match status" value="1"/>
</dbReference>
<reference evidence="4" key="1">
    <citation type="submission" date="2016-01" db="EMBL/GenBank/DDBJ databases">
        <authorList>
            <person name="Regsiter A."/>
            <person name="william w."/>
        </authorList>
    </citation>
    <scope>NUCLEOTIDE SEQUENCE</scope>
    <source>
        <strain evidence="4">NCPPB 1641</strain>
    </source>
</reference>
<dbReference type="EMBL" id="FCNP01000050">
    <property type="protein sequence ID" value="CVI64014.1"/>
    <property type="molecule type" value="Genomic_DNA"/>
</dbReference>
<dbReference type="InterPro" id="IPR001509">
    <property type="entry name" value="Epimerase_deHydtase"/>
</dbReference>
<dbReference type="SUPFAM" id="SSF51735">
    <property type="entry name" value="NAD(P)-binding Rossmann-fold domains"/>
    <property type="match status" value="1"/>
</dbReference>
<evidence type="ECO:0000259" key="3">
    <source>
        <dbReference type="Pfam" id="PF01370"/>
    </source>
</evidence>
<proteinExistence type="inferred from homology"/>
<dbReference type="CDD" id="cd08946">
    <property type="entry name" value="SDR_e"/>
    <property type="match status" value="1"/>
</dbReference>
<sequence>MKVLLTGGGGFLGAWIIKRLLNKGISVRVFDASDSRRFLDAIVGSDGKRVEWLVGDIVNTEQVISAAEGCDTILHLAGVQTPFCMEYPIQGARINVLGTLNVFEAAKLHGIKRVVYTSSGGVFGLVDDVVPEPNTHYGAFKLANEGSARAYWYENGISSIGMRPFVLYGPGRDAGLTATITQACRAVAKSERFTIKLVGTVPLVYVEDVAAAYEAAVEVDYSGVHVLNLSGIPVTIEHIIEVIRRIVPDAQIVSDGPSLPSISTVKNQHENELLRLPPETTLEEGLLRTIDFYRTNP</sequence>
<dbReference type="PANTHER" id="PTHR43000">
    <property type="entry name" value="DTDP-D-GLUCOSE 4,6-DEHYDRATASE-RELATED"/>
    <property type="match status" value="1"/>
</dbReference>
<comment type="caution">
    <text evidence="4">The sequence shown here is derived from an EMBL/GenBank/DDBJ whole genome shotgun (WGS) entry which is preliminary data.</text>
</comment>
<comment type="similarity">
    <text evidence="2">Belongs to the NAD(P)-dependent epimerase/dehydratase family.</text>
</comment>
<dbReference type="Gene3D" id="3.40.50.720">
    <property type="entry name" value="NAD(P)-binding Rossmann-like Domain"/>
    <property type="match status" value="1"/>
</dbReference>
<feature type="domain" description="NAD-dependent epimerase/dehydratase" evidence="3">
    <location>
        <begin position="3"/>
        <end position="224"/>
    </location>
</feature>
<organism evidence="4 5">
    <name type="scientific">Agrobacterium deltaense NCPPB 1641</name>
    <dbReference type="NCBI Taxonomy" id="1183425"/>
    <lineage>
        <taxon>Bacteria</taxon>
        <taxon>Pseudomonadati</taxon>
        <taxon>Pseudomonadota</taxon>
        <taxon>Alphaproteobacteria</taxon>
        <taxon>Hyphomicrobiales</taxon>
        <taxon>Rhizobiaceae</taxon>
        <taxon>Rhizobium/Agrobacterium group</taxon>
        <taxon>Agrobacterium</taxon>
    </lineage>
</organism>
<dbReference type="Proteomes" id="UP000192140">
    <property type="component" value="Unassembled WGS sequence"/>
</dbReference>
<dbReference type="AlphaFoldDB" id="A0A1S7UAU9"/>
<accession>A0A1S7UAU9</accession>
<evidence type="ECO:0000256" key="1">
    <source>
        <dbReference type="ARBA" id="ARBA00005125"/>
    </source>
</evidence>
<evidence type="ECO:0000313" key="4">
    <source>
        <dbReference type="EMBL" id="CVI64014.1"/>
    </source>
</evidence>
<comment type="pathway">
    <text evidence="1">Bacterial outer membrane biogenesis; LPS O-antigen biosynthesis.</text>
</comment>
<dbReference type="InterPro" id="IPR036291">
    <property type="entry name" value="NAD(P)-bd_dom_sf"/>
</dbReference>
<gene>
    <name evidence="4" type="ORF">AGR7A_pAt30070</name>
</gene>
<evidence type="ECO:0000313" key="5">
    <source>
        <dbReference type="Proteomes" id="UP000192140"/>
    </source>
</evidence>
<protein>
    <submittedName>
        <fullName evidence="4">Nucleoside-diphosphate-sugar epimerase</fullName>
    </submittedName>
</protein>
<keyword evidence="5" id="KW-1185">Reference proteome</keyword>
<evidence type="ECO:0000256" key="2">
    <source>
        <dbReference type="ARBA" id="ARBA00007637"/>
    </source>
</evidence>